<proteinExistence type="predicted"/>
<accession>A0A9P6BX53</accession>
<keyword evidence="2" id="KW-1185">Reference proteome</keyword>
<protein>
    <submittedName>
        <fullName evidence="1">Uncharacterized protein</fullName>
    </submittedName>
</protein>
<evidence type="ECO:0000313" key="1">
    <source>
        <dbReference type="EMBL" id="KAF9443661.1"/>
    </source>
</evidence>
<gene>
    <name evidence="1" type="ORF">P691DRAFT_787670</name>
</gene>
<evidence type="ECO:0000313" key="2">
    <source>
        <dbReference type="Proteomes" id="UP000807342"/>
    </source>
</evidence>
<dbReference type="Proteomes" id="UP000807342">
    <property type="component" value="Unassembled WGS sequence"/>
</dbReference>
<organism evidence="1 2">
    <name type="scientific">Macrolepiota fuliginosa MF-IS2</name>
    <dbReference type="NCBI Taxonomy" id="1400762"/>
    <lineage>
        <taxon>Eukaryota</taxon>
        <taxon>Fungi</taxon>
        <taxon>Dikarya</taxon>
        <taxon>Basidiomycota</taxon>
        <taxon>Agaricomycotina</taxon>
        <taxon>Agaricomycetes</taxon>
        <taxon>Agaricomycetidae</taxon>
        <taxon>Agaricales</taxon>
        <taxon>Agaricineae</taxon>
        <taxon>Agaricaceae</taxon>
        <taxon>Macrolepiota</taxon>
    </lineage>
</organism>
<dbReference type="AlphaFoldDB" id="A0A9P6BX53"/>
<comment type="caution">
    <text evidence="1">The sequence shown here is derived from an EMBL/GenBank/DDBJ whole genome shotgun (WGS) entry which is preliminary data.</text>
</comment>
<sequence length="210" mass="23452">MSWGKLLCVDIAWNRSGEDVLKAMSLCTSATFMTLRKAIQINDPGLLPDQVPLPELRTLHFGPTGTDVFRVIASLDCPNIRILHIGQWKHDIRMVKLGIAGEWTEDNLIRILDACRTAKISSVQVHIDLDTMESISIDGIRRKLKGANIDICSDDNLVTMSWVDDAFYPSVLQYLENSYFLAGCVNPCLPFPRTPEAIEKIQSSGLSHLL</sequence>
<reference evidence="1" key="1">
    <citation type="submission" date="2020-11" db="EMBL/GenBank/DDBJ databases">
        <authorList>
            <consortium name="DOE Joint Genome Institute"/>
            <person name="Ahrendt S."/>
            <person name="Riley R."/>
            <person name="Andreopoulos W."/>
            <person name="Labutti K."/>
            <person name="Pangilinan J."/>
            <person name="Ruiz-Duenas F.J."/>
            <person name="Barrasa J.M."/>
            <person name="Sanchez-Garcia M."/>
            <person name="Camarero S."/>
            <person name="Miyauchi S."/>
            <person name="Serrano A."/>
            <person name="Linde D."/>
            <person name="Babiker R."/>
            <person name="Drula E."/>
            <person name="Ayuso-Fernandez I."/>
            <person name="Pacheco R."/>
            <person name="Padilla G."/>
            <person name="Ferreira P."/>
            <person name="Barriuso J."/>
            <person name="Kellner H."/>
            <person name="Castanera R."/>
            <person name="Alfaro M."/>
            <person name="Ramirez L."/>
            <person name="Pisabarro A.G."/>
            <person name="Kuo A."/>
            <person name="Tritt A."/>
            <person name="Lipzen A."/>
            <person name="He G."/>
            <person name="Yan M."/>
            <person name="Ng V."/>
            <person name="Cullen D."/>
            <person name="Martin F."/>
            <person name="Rosso M.-N."/>
            <person name="Henrissat B."/>
            <person name="Hibbett D."/>
            <person name="Martinez A.T."/>
            <person name="Grigoriev I.V."/>
        </authorList>
    </citation>
    <scope>NUCLEOTIDE SEQUENCE</scope>
    <source>
        <strain evidence="1">MF-IS2</strain>
    </source>
</reference>
<name>A0A9P6BX53_9AGAR</name>
<dbReference type="EMBL" id="MU151449">
    <property type="protein sequence ID" value="KAF9443661.1"/>
    <property type="molecule type" value="Genomic_DNA"/>
</dbReference>